<name>Q7RHP6_PLAYO</name>
<sequence length="115" mass="13780">MLHEFDCISIYSLLKNEYTKMGILKKFENKQNKIQNNLKGLSNLITTLKGEEIIGFEYDSKKNIFLKKKNIKEEIYKNKIKNDYFNFLIMDIDEEVNDVKYLKENCEFLFCDISK</sequence>
<keyword evidence="2" id="KW-1185">Reference proteome</keyword>
<dbReference type="AlphaFoldDB" id="Q7RHP6"/>
<evidence type="ECO:0000313" key="2">
    <source>
        <dbReference type="Proteomes" id="UP000008553"/>
    </source>
</evidence>
<protein>
    <submittedName>
        <fullName evidence="1">Uncharacterized protein</fullName>
    </submittedName>
</protein>
<dbReference type="Proteomes" id="UP000008553">
    <property type="component" value="Unassembled WGS sequence"/>
</dbReference>
<accession>Q7RHP6</accession>
<proteinExistence type="predicted"/>
<dbReference type="STRING" id="73239.Q7RHP6"/>
<dbReference type="InParanoid" id="Q7RHP6"/>
<evidence type="ECO:0000313" key="1">
    <source>
        <dbReference type="EMBL" id="EAA15726.1"/>
    </source>
</evidence>
<dbReference type="EMBL" id="AABL01001172">
    <property type="protein sequence ID" value="EAA15726.1"/>
    <property type="molecule type" value="Genomic_DNA"/>
</dbReference>
<comment type="caution">
    <text evidence="1">The sequence shown here is derived from an EMBL/GenBank/DDBJ whole genome shotgun (WGS) entry which is preliminary data.</text>
</comment>
<organism evidence="1 2">
    <name type="scientific">Plasmodium yoelii yoelii</name>
    <dbReference type="NCBI Taxonomy" id="73239"/>
    <lineage>
        <taxon>Eukaryota</taxon>
        <taxon>Sar</taxon>
        <taxon>Alveolata</taxon>
        <taxon>Apicomplexa</taxon>
        <taxon>Aconoidasida</taxon>
        <taxon>Haemosporida</taxon>
        <taxon>Plasmodiidae</taxon>
        <taxon>Plasmodium</taxon>
        <taxon>Plasmodium (Vinckeia)</taxon>
    </lineage>
</organism>
<gene>
    <name evidence="1" type="ORF">PY03938</name>
</gene>
<dbReference type="PaxDb" id="73239-Q7RHP6"/>
<reference evidence="1 2" key="1">
    <citation type="journal article" date="2002" name="Nature">
        <title>Genome sequence and comparative analysis of the model rodent malaria parasite Plasmodium yoelii yoelii.</title>
        <authorList>
            <person name="Carlton J.M."/>
            <person name="Angiuoli S.V."/>
            <person name="Suh B.B."/>
            <person name="Kooij T.W."/>
            <person name="Pertea M."/>
            <person name="Silva J.C."/>
            <person name="Ermolaeva M.D."/>
            <person name="Allen J.E."/>
            <person name="Selengut J.D."/>
            <person name="Koo H.L."/>
            <person name="Peterson J.D."/>
            <person name="Pop M."/>
            <person name="Kosack D.S."/>
            <person name="Shumway M.F."/>
            <person name="Bidwell S.L."/>
            <person name="Shallom S.J."/>
            <person name="van Aken S.E."/>
            <person name="Riedmuller S.B."/>
            <person name="Feldblyum T.V."/>
            <person name="Cho J.K."/>
            <person name="Quackenbush J."/>
            <person name="Sedegah M."/>
            <person name="Shoaibi A."/>
            <person name="Cummings L.M."/>
            <person name="Florens L."/>
            <person name="Yates J.R."/>
            <person name="Raine J.D."/>
            <person name="Sinden R.E."/>
            <person name="Harris M.A."/>
            <person name="Cunningham D.A."/>
            <person name="Preiser P.R."/>
            <person name="Bergman L.W."/>
            <person name="Vaidya A.B."/>
            <person name="van Lin L.H."/>
            <person name="Janse C.J."/>
            <person name="Waters A.P."/>
            <person name="Smith H.O."/>
            <person name="White O.R."/>
            <person name="Salzberg S.L."/>
            <person name="Venter J.C."/>
            <person name="Fraser C.M."/>
            <person name="Hoffman S.L."/>
            <person name="Gardner M.J."/>
            <person name="Carucci D.J."/>
        </authorList>
    </citation>
    <scope>NUCLEOTIDE SEQUENCE [LARGE SCALE GENOMIC DNA]</scope>
    <source>
        <strain evidence="1 2">17XNL</strain>
    </source>
</reference>